<comment type="caution">
    <text evidence="2">The sequence shown here is derived from an EMBL/GenBank/DDBJ whole genome shotgun (WGS) entry which is preliminary data.</text>
</comment>
<keyword evidence="1" id="KW-1133">Transmembrane helix</keyword>
<feature type="transmembrane region" description="Helical" evidence="1">
    <location>
        <begin position="20"/>
        <end position="38"/>
    </location>
</feature>
<accession>A0ABW1YFH2</accession>
<protein>
    <submittedName>
        <fullName evidence="2">Uncharacterized protein</fullName>
    </submittedName>
</protein>
<evidence type="ECO:0000313" key="3">
    <source>
        <dbReference type="Proteomes" id="UP001596297"/>
    </source>
</evidence>
<feature type="transmembrane region" description="Helical" evidence="1">
    <location>
        <begin position="50"/>
        <end position="74"/>
    </location>
</feature>
<dbReference type="RefSeq" id="WP_380082951.1">
    <property type="nucleotide sequence ID" value="NZ_JBHSWD010000001.1"/>
</dbReference>
<keyword evidence="3" id="KW-1185">Reference proteome</keyword>
<evidence type="ECO:0000256" key="1">
    <source>
        <dbReference type="SAM" id="Phobius"/>
    </source>
</evidence>
<keyword evidence="1" id="KW-0472">Membrane</keyword>
<dbReference type="EMBL" id="JBHSWD010000001">
    <property type="protein sequence ID" value="MFC6591935.1"/>
    <property type="molecule type" value="Genomic_DNA"/>
</dbReference>
<organism evidence="2 3">
    <name type="scientific">Deinococcus lacus</name>
    <dbReference type="NCBI Taxonomy" id="392561"/>
    <lineage>
        <taxon>Bacteria</taxon>
        <taxon>Thermotogati</taxon>
        <taxon>Deinococcota</taxon>
        <taxon>Deinococci</taxon>
        <taxon>Deinococcales</taxon>
        <taxon>Deinococcaceae</taxon>
        <taxon>Deinococcus</taxon>
    </lineage>
</organism>
<proteinExistence type="predicted"/>
<dbReference type="Proteomes" id="UP001596297">
    <property type="component" value="Unassembled WGS sequence"/>
</dbReference>
<feature type="transmembrane region" description="Helical" evidence="1">
    <location>
        <begin position="94"/>
        <end position="116"/>
    </location>
</feature>
<name>A0ABW1YFH2_9DEIO</name>
<reference evidence="3" key="1">
    <citation type="journal article" date="2019" name="Int. J. Syst. Evol. Microbiol.">
        <title>The Global Catalogue of Microorganisms (GCM) 10K type strain sequencing project: providing services to taxonomists for standard genome sequencing and annotation.</title>
        <authorList>
            <consortium name="The Broad Institute Genomics Platform"/>
            <consortium name="The Broad Institute Genome Sequencing Center for Infectious Disease"/>
            <person name="Wu L."/>
            <person name="Ma J."/>
        </authorList>
    </citation>
    <scope>NUCLEOTIDE SEQUENCE [LARGE SCALE GENOMIC DNA]</scope>
    <source>
        <strain evidence="3">CGMCC 1.15772</strain>
    </source>
</reference>
<sequence>MSYLARNSAWVGQWWSGDLRVLAAVLLAVLTPLPLFFQRRAFSSPAWRDVSWAIALLLLPLLNEGLGGLAGWIGHWLGWGTLGNLNALDPNYSLGGQVAGWFVTLLGLGLLSRGLWQLGKSSSRVSSARLDWDVNRQPRAPRPGPDSP</sequence>
<keyword evidence="1" id="KW-0812">Transmembrane</keyword>
<evidence type="ECO:0000313" key="2">
    <source>
        <dbReference type="EMBL" id="MFC6591935.1"/>
    </source>
</evidence>
<gene>
    <name evidence="2" type="ORF">ACFP81_07895</name>
</gene>